<protein>
    <submittedName>
        <fullName evidence="2">(African queen) hypothetical protein</fullName>
    </submittedName>
</protein>
<dbReference type="Pfam" id="PF13561">
    <property type="entry name" value="adh_short_C2"/>
    <property type="match status" value="1"/>
</dbReference>
<organism evidence="2 3">
    <name type="scientific">Danaus chrysippus</name>
    <name type="common">African queen</name>
    <dbReference type="NCBI Taxonomy" id="151541"/>
    <lineage>
        <taxon>Eukaryota</taxon>
        <taxon>Metazoa</taxon>
        <taxon>Ecdysozoa</taxon>
        <taxon>Arthropoda</taxon>
        <taxon>Hexapoda</taxon>
        <taxon>Insecta</taxon>
        <taxon>Pterygota</taxon>
        <taxon>Neoptera</taxon>
        <taxon>Endopterygota</taxon>
        <taxon>Lepidoptera</taxon>
        <taxon>Glossata</taxon>
        <taxon>Ditrysia</taxon>
        <taxon>Papilionoidea</taxon>
        <taxon>Nymphalidae</taxon>
        <taxon>Danainae</taxon>
        <taxon>Danaini</taxon>
        <taxon>Danaina</taxon>
        <taxon>Danaus</taxon>
        <taxon>Anosia</taxon>
    </lineage>
</organism>
<evidence type="ECO:0000313" key="2">
    <source>
        <dbReference type="EMBL" id="CAG9572891.1"/>
    </source>
</evidence>
<comment type="caution">
    <text evidence="2">The sequence shown here is derived from an EMBL/GenBank/DDBJ whole genome shotgun (WGS) entry which is preliminary data.</text>
</comment>
<reference evidence="2" key="1">
    <citation type="submission" date="2021-09" db="EMBL/GenBank/DDBJ databases">
        <authorList>
            <person name="Martin H S."/>
        </authorList>
    </citation>
    <scope>NUCLEOTIDE SEQUENCE</scope>
</reference>
<dbReference type="GO" id="GO:0016491">
    <property type="term" value="F:oxidoreductase activity"/>
    <property type="evidence" value="ECO:0007669"/>
    <property type="project" value="UniProtKB-KW"/>
</dbReference>
<sequence>MNFADKVVLISGAGSGIGREMALRFAKLSAKLSLIDINSITLNKVAQECKNISKINVHTVIADLGDINNAKYIVDSTKQEYGRIDVLINCAGISGGFGSKSDVFIENMDKVFNVNLLSHIAITNYASDALIESKGCVINISSVFGTHPTRNLIPYAVAKAALIHFTKCAALELGEKGVRVNSISPGPVNTNIVLSDVKTRELSDNFWQKLAEQLPLKKLVTTEQIAEVAVLMASEKGGGITGCNYKVDSGMALKRLTL</sequence>
<dbReference type="PRINTS" id="PR00080">
    <property type="entry name" value="SDRFAMILY"/>
</dbReference>
<proteinExistence type="predicted"/>
<dbReference type="Gene3D" id="3.40.50.720">
    <property type="entry name" value="NAD(P)-binding Rossmann-like Domain"/>
    <property type="match status" value="1"/>
</dbReference>
<name>A0A8J2QY91_9NEOP</name>
<dbReference type="PRINTS" id="PR00081">
    <property type="entry name" value="GDHRDH"/>
</dbReference>
<dbReference type="AlphaFoldDB" id="A0A8J2QY91"/>
<dbReference type="SUPFAM" id="SSF51735">
    <property type="entry name" value="NAD(P)-binding Rossmann-fold domains"/>
    <property type="match status" value="1"/>
</dbReference>
<dbReference type="PANTHER" id="PTHR43975:SF2">
    <property type="entry name" value="EG:BACR7A4.14 PROTEIN-RELATED"/>
    <property type="match status" value="1"/>
</dbReference>
<dbReference type="InterPro" id="IPR036291">
    <property type="entry name" value="NAD(P)-bd_dom_sf"/>
</dbReference>
<keyword evidence="3" id="KW-1185">Reference proteome</keyword>
<gene>
    <name evidence="2" type="ORF">DCHRY22_LOCUS10219</name>
</gene>
<accession>A0A8J2QY91</accession>
<dbReference type="FunFam" id="3.40.50.720:FF:000084">
    <property type="entry name" value="Short-chain dehydrogenase reductase"/>
    <property type="match status" value="1"/>
</dbReference>
<dbReference type="Proteomes" id="UP000789524">
    <property type="component" value="Unassembled WGS sequence"/>
</dbReference>
<evidence type="ECO:0000313" key="3">
    <source>
        <dbReference type="Proteomes" id="UP000789524"/>
    </source>
</evidence>
<dbReference type="OrthoDB" id="47007at2759"/>
<dbReference type="InterPro" id="IPR020904">
    <property type="entry name" value="Sc_DH/Rdtase_CS"/>
</dbReference>
<dbReference type="InterPro" id="IPR002347">
    <property type="entry name" value="SDR_fam"/>
</dbReference>
<dbReference type="PROSITE" id="PS00061">
    <property type="entry name" value="ADH_SHORT"/>
    <property type="match status" value="1"/>
</dbReference>
<keyword evidence="1" id="KW-0560">Oxidoreductase</keyword>
<dbReference type="PANTHER" id="PTHR43975">
    <property type="entry name" value="ZGC:101858"/>
    <property type="match status" value="1"/>
</dbReference>
<evidence type="ECO:0000256" key="1">
    <source>
        <dbReference type="ARBA" id="ARBA00023002"/>
    </source>
</evidence>
<dbReference type="EMBL" id="CAKASE010000069">
    <property type="protein sequence ID" value="CAG9572891.1"/>
    <property type="molecule type" value="Genomic_DNA"/>
</dbReference>